<organism evidence="1 2">
    <name type="scientific">Saccharothrix longispora</name>
    <dbReference type="NCBI Taxonomy" id="33920"/>
    <lineage>
        <taxon>Bacteria</taxon>
        <taxon>Bacillati</taxon>
        <taxon>Actinomycetota</taxon>
        <taxon>Actinomycetes</taxon>
        <taxon>Pseudonocardiales</taxon>
        <taxon>Pseudonocardiaceae</taxon>
        <taxon>Saccharothrix</taxon>
    </lineage>
</organism>
<gene>
    <name evidence="1" type="ORF">J2S66_002067</name>
</gene>
<dbReference type="EMBL" id="JAVDSG010000001">
    <property type="protein sequence ID" value="MDR6593683.1"/>
    <property type="molecule type" value="Genomic_DNA"/>
</dbReference>
<protein>
    <recommendedName>
        <fullName evidence="3">TetR family transcriptional regulator</fullName>
    </recommendedName>
</protein>
<name>A0ABU1PTS6_9PSEU</name>
<dbReference type="Proteomes" id="UP001268819">
    <property type="component" value="Unassembled WGS sequence"/>
</dbReference>
<accession>A0ABU1PTS6</accession>
<evidence type="ECO:0000313" key="2">
    <source>
        <dbReference type="Proteomes" id="UP001268819"/>
    </source>
</evidence>
<comment type="caution">
    <text evidence="1">The sequence shown here is derived from an EMBL/GenBank/DDBJ whole genome shotgun (WGS) entry which is preliminary data.</text>
</comment>
<evidence type="ECO:0008006" key="3">
    <source>
        <dbReference type="Google" id="ProtNLM"/>
    </source>
</evidence>
<reference evidence="1 2" key="1">
    <citation type="submission" date="2023-07" db="EMBL/GenBank/DDBJ databases">
        <title>Sequencing the genomes of 1000 actinobacteria strains.</title>
        <authorList>
            <person name="Klenk H.-P."/>
        </authorList>
    </citation>
    <scope>NUCLEOTIDE SEQUENCE [LARGE SCALE GENOMIC DNA]</scope>
    <source>
        <strain evidence="1 2">DSM 43749</strain>
    </source>
</reference>
<evidence type="ECO:0000313" key="1">
    <source>
        <dbReference type="EMBL" id="MDR6593683.1"/>
    </source>
</evidence>
<keyword evidence="2" id="KW-1185">Reference proteome</keyword>
<sequence length="29" mass="3106">MHAVRDKLMDEAHALLDGRGVPDIGPSCT</sequence>
<proteinExistence type="predicted"/>